<name>A0ABP9KW21_9RHOB</name>
<proteinExistence type="predicted"/>
<dbReference type="Proteomes" id="UP001499910">
    <property type="component" value="Unassembled WGS sequence"/>
</dbReference>
<organism evidence="2 3">
    <name type="scientific">[Roseibacterium] beibuensis</name>
    <dbReference type="NCBI Taxonomy" id="1193142"/>
    <lineage>
        <taxon>Bacteria</taxon>
        <taxon>Pseudomonadati</taxon>
        <taxon>Pseudomonadota</taxon>
        <taxon>Alphaproteobacteria</taxon>
        <taxon>Rhodobacterales</taxon>
        <taxon>Roseobacteraceae</taxon>
        <taxon>Roseicyclus</taxon>
    </lineage>
</organism>
<dbReference type="Pfam" id="PF20056">
    <property type="entry name" value="DUF6455"/>
    <property type="match status" value="1"/>
</dbReference>
<keyword evidence="3" id="KW-1185">Reference proteome</keyword>
<accession>A0ABP9KW21</accession>
<dbReference type="EMBL" id="BAABHW010000001">
    <property type="protein sequence ID" value="GAA5065253.1"/>
    <property type="molecule type" value="Genomic_DNA"/>
</dbReference>
<gene>
    <name evidence="2" type="ORF">GCM10023209_02600</name>
</gene>
<evidence type="ECO:0000313" key="2">
    <source>
        <dbReference type="EMBL" id="GAA5065253.1"/>
    </source>
</evidence>
<dbReference type="InterPro" id="IPR045601">
    <property type="entry name" value="DUF6455"/>
</dbReference>
<evidence type="ECO:0000313" key="3">
    <source>
        <dbReference type="Proteomes" id="UP001499910"/>
    </source>
</evidence>
<evidence type="ECO:0000259" key="1">
    <source>
        <dbReference type="Pfam" id="PF20056"/>
    </source>
</evidence>
<reference evidence="3" key="1">
    <citation type="journal article" date="2019" name="Int. J. Syst. Evol. Microbiol.">
        <title>The Global Catalogue of Microorganisms (GCM) 10K type strain sequencing project: providing services to taxonomists for standard genome sequencing and annotation.</title>
        <authorList>
            <consortium name="The Broad Institute Genomics Platform"/>
            <consortium name="The Broad Institute Genome Sequencing Center for Infectious Disease"/>
            <person name="Wu L."/>
            <person name="Ma J."/>
        </authorList>
    </citation>
    <scope>NUCLEOTIDE SEQUENCE [LARGE SCALE GENOMIC DNA]</scope>
    <source>
        <strain evidence="3">JCM 18015</strain>
    </source>
</reference>
<feature type="domain" description="DUF6455" evidence="1">
    <location>
        <begin position="8"/>
        <end position="87"/>
    </location>
</feature>
<protein>
    <recommendedName>
        <fullName evidence="1">DUF6455 domain-containing protein</fullName>
    </recommendedName>
</protein>
<sequence length="94" mass="10344">MVEEQIHKLGDEKRHYWLALGMANASGADLQRALEEGRISHADWAGVVQRCRSCAWTEGCDCWLKAQQPGATDVPRACPNVAFFDRVLGGQSGD</sequence>
<comment type="caution">
    <text evidence="2">The sequence shown here is derived from an EMBL/GenBank/DDBJ whole genome shotgun (WGS) entry which is preliminary data.</text>
</comment>
<dbReference type="RefSeq" id="WP_259547103.1">
    <property type="nucleotide sequence ID" value="NZ_BAABHW010000001.1"/>
</dbReference>